<feature type="transmembrane region" description="Helical" evidence="1">
    <location>
        <begin position="135"/>
        <end position="157"/>
    </location>
</feature>
<name>A0A917S2E7_9BACL</name>
<keyword evidence="1" id="KW-0812">Transmembrane</keyword>
<evidence type="ECO:0000256" key="1">
    <source>
        <dbReference type="SAM" id="Phobius"/>
    </source>
</evidence>
<evidence type="ECO:0008006" key="4">
    <source>
        <dbReference type="Google" id="ProtNLM"/>
    </source>
</evidence>
<dbReference type="Proteomes" id="UP000654670">
    <property type="component" value="Unassembled WGS sequence"/>
</dbReference>
<feature type="transmembrane region" description="Helical" evidence="1">
    <location>
        <begin position="105"/>
        <end position="123"/>
    </location>
</feature>
<proteinExistence type="predicted"/>
<feature type="transmembrane region" description="Helical" evidence="1">
    <location>
        <begin position="82"/>
        <end position="100"/>
    </location>
</feature>
<reference evidence="2" key="1">
    <citation type="journal article" date="2014" name="Int. J. Syst. Evol. Microbiol.">
        <title>Complete genome sequence of Corynebacterium casei LMG S-19264T (=DSM 44701T), isolated from a smear-ripened cheese.</title>
        <authorList>
            <consortium name="US DOE Joint Genome Institute (JGI-PGF)"/>
            <person name="Walter F."/>
            <person name="Albersmeier A."/>
            <person name="Kalinowski J."/>
            <person name="Ruckert C."/>
        </authorList>
    </citation>
    <scope>NUCLEOTIDE SEQUENCE</scope>
    <source>
        <strain evidence="2">JCM 15325</strain>
    </source>
</reference>
<gene>
    <name evidence="2" type="primary">ywaF</name>
    <name evidence="2" type="ORF">GCM10007968_15020</name>
</gene>
<keyword evidence="1" id="KW-1133">Transmembrane helix</keyword>
<sequence>MVNFFQPKPYGAPFHLFSAEHLAALVLISLAAILLFVFRTRIRLSEQWRTWLRYLLAALLLLSEISYQVWLVYFNKWSLKSSLPLELSDLAAVLAILLLVNRNRYLFSFLYFAGLGSSLQALLTPDLGGYAFPHFLFIEFFTAHGSMILACLFMIAVEHYRPSFLSLWVTFLIVTVYGAGIFFLDRLTGANYLYLMNRPKTSSVMDFLGPWPWHLLSLEAMVLLEFVLLYVPFGMMEKDERGGGRIKHKFHMQKEK</sequence>
<reference evidence="2" key="2">
    <citation type="submission" date="2020-09" db="EMBL/GenBank/DDBJ databases">
        <authorList>
            <person name="Sun Q."/>
            <person name="Ohkuma M."/>
        </authorList>
    </citation>
    <scope>NUCLEOTIDE SEQUENCE</scope>
    <source>
        <strain evidence="2">JCM 15325</strain>
    </source>
</reference>
<dbReference type="EMBL" id="BMOK01000005">
    <property type="protein sequence ID" value="GGL51866.1"/>
    <property type="molecule type" value="Genomic_DNA"/>
</dbReference>
<dbReference type="NCBIfam" id="TIGR02206">
    <property type="entry name" value="intg_mem_TP0381"/>
    <property type="match status" value="1"/>
</dbReference>
<feature type="transmembrane region" description="Helical" evidence="1">
    <location>
        <begin position="12"/>
        <end position="38"/>
    </location>
</feature>
<accession>A0A917S2E7</accession>
<comment type="caution">
    <text evidence="2">The sequence shown here is derived from an EMBL/GenBank/DDBJ whole genome shotgun (WGS) entry which is preliminary data.</text>
</comment>
<keyword evidence="3" id="KW-1185">Reference proteome</keyword>
<keyword evidence="1" id="KW-0472">Membrane</keyword>
<dbReference type="AlphaFoldDB" id="A0A917S2E7"/>
<protein>
    <recommendedName>
        <fullName evidence="4">TIGR02206 family membrane protein</fullName>
    </recommendedName>
</protein>
<dbReference type="RefSeq" id="WP_188802473.1">
    <property type="nucleotide sequence ID" value="NZ_BMOK01000005.1"/>
</dbReference>
<dbReference type="InterPro" id="IPR011737">
    <property type="entry name" value="CHP02206_TP0381"/>
</dbReference>
<organism evidence="2 3">
    <name type="scientific">Sporolactobacillus putidus</name>
    <dbReference type="NCBI Taxonomy" id="492735"/>
    <lineage>
        <taxon>Bacteria</taxon>
        <taxon>Bacillati</taxon>
        <taxon>Bacillota</taxon>
        <taxon>Bacilli</taxon>
        <taxon>Bacillales</taxon>
        <taxon>Sporolactobacillaceae</taxon>
        <taxon>Sporolactobacillus</taxon>
    </lineage>
</organism>
<evidence type="ECO:0000313" key="2">
    <source>
        <dbReference type="EMBL" id="GGL51866.1"/>
    </source>
</evidence>
<feature type="transmembrane region" description="Helical" evidence="1">
    <location>
        <begin position="164"/>
        <end position="184"/>
    </location>
</feature>
<dbReference type="Pfam" id="PF14808">
    <property type="entry name" value="TMEM164"/>
    <property type="match status" value="1"/>
</dbReference>
<feature type="transmembrane region" description="Helical" evidence="1">
    <location>
        <begin position="211"/>
        <end position="231"/>
    </location>
</feature>
<evidence type="ECO:0000313" key="3">
    <source>
        <dbReference type="Proteomes" id="UP000654670"/>
    </source>
</evidence>
<feature type="transmembrane region" description="Helical" evidence="1">
    <location>
        <begin position="50"/>
        <end position="70"/>
    </location>
</feature>